<evidence type="ECO:0000313" key="2">
    <source>
        <dbReference type="EMBL" id="QHT98854.1"/>
    </source>
</evidence>
<keyword evidence="1" id="KW-1133">Transmembrane helix</keyword>
<keyword evidence="1" id="KW-0472">Membrane</keyword>
<organism evidence="2">
    <name type="scientific">viral metagenome</name>
    <dbReference type="NCBI Taxonomy" id="1070528"/>
    <lineage>
        <taxon>unclassified sequences</taxon>
        <taxon>metagenomes</taxon>
        <taxon>organismal metagenomes</taxon>
    </lineage>
</organism>
<dbReference type="EMBL" id="MN740297">
    <property type="protein sequence ID" value="QHT98854.1"/>
    <property type="molecule type" value="Genomic_DNA"/>
</dbReference>
<accession>A0A6C0IZR0</accession>
<reference evidence="2" key="1">
    <citation type="journal article" date="2020" name="Nature">
        <title>Giant virus diversity and host interactions through global metagenomics.</title>
        <authorList>
            <person name="Schulz F."/>
            <person name="Roux S."/>
            <person name="Paez-Espino D."/>
            <person name="Jungbluth S."/>
            <person name="Walsh D.A."/>
            <person name="Denef V.J."/>
            <person name="McMahon K.D."/>
            <person name="Konstantinidis K.T."/>
            <person name="Eloe-Fadrosh E.A."/>
            <person name="Kyrpides N.C."/>
            <person name="Woyke T."/>
        </authorList>
    </citation>
    <scope>NUCLEOTIDE SEQUENCE</scope>
    <source>
        <strain evidence="2">GVMAG-M-3300025695-21</strain>
    </source>
</reference>
<feature type="transmembrane region" description="Helical" evidence="1">
    <location>
        <begin position="27"/>
        <end position="44"/>
    </location>
</feature>
<feature type="transmembrane region" description="Helical" evidence="1">
    <location>
        <begin position="5"/>
        <end position="21"/>
    </location>
</feature>
<protein>
    <submittedName>
        <fullName evidence="2">Uncharacterized protein</fullName>
    </submittedName>
</protein>
<proteinExistence type="predicted"/>
<evidence type="ECO:0000256" key="1">
    <source>
        <dbReference type="SAM" id="Phobius"/>
    </source>
</evidence>
<dbReference type="AlphaFoldDB" id="A0A6C0IZR0"/>
<keyword evidence="1" id="KW-0812">Transmembrane</keyword>
<name>A0A6C0IZR0_9ZZZZ</name>
<sequence>MEINIYYYIFILALIFYLISYLDTSKLLSIIIIIVIALLLYYYYSTKKISKTSEDIVESIKLPLDTFENNKNDKIDNVIQSESYYINKYNNKFKFLIQSTELISIVKNIKFIKKFDRSKYNNLIVNMDNLMKIYIYILADRYMINEYLPIFEDINNTILEIFYSFIFVVPDKIKHMYGFDPYVEIEKSTKDYIEYSKKMKMILEKYSIKEKNIHHINTHILKPYEKNKEHYLP</sequence>